<dbReference type="GO" id="GO:0016987">
    <property type="term" value="F:sigma factor activity"/>
    <property type="evidence" value="ECO:0007669"/>
    <property type="project" value="UniProtKB-KW"/>
</dbReference>
<dbReference type="InterPro" id="IPR013325">
    <property type="entry name" value="RNA_pol_sigma_r2"/>
</dbReference>
<evidence type="ECO:0000256" key="3">
    <source>
        <dbReference type="ARBA" id="ARBA00023082"/>
    </source>
</evidence>
<dbReference type="PANTHER" id="PTHR43133:SF8">
    <property type="entry name" value="RNA POLYMERASE SIGMA FACTOR HI_1459-RELATED"/>
    <property type="match status" value="1"/>
</dbReference>
<dbReference type="InterPro" id="IPR013249">
    <property type="entry name" value="RNA_pol_sigma70_r4_t2"/>
</dbReference>
<dbReference type="InterPro" id="IPR007627">
    <property type="entry name" value="RNA_pol_sigma70_r2"/>
</dbReference>
<reference evidence="9" key="1">
    <citation type="journal article" date="2014" name="Int. J. Syst. Evol. Microbiol.">
        <title>Complete genome sequence of Corynebacterium casei LMG S-19264T (=DSM 44701T), isolated from a smear-ripened cheese.</title>
        <authorList>
            <consortium name="US DOE Joint Genome Institute (JGI-PGF)"/>
            <person name="Walter F."/>
            <person name="Albersmeier A."/>
            <person name="Kalinowski J."/>
            <person name="Ruckert C."/>
        </authorList>
    </citation>
    <scope>NUCLEOTIDE SEQUENCE</scope>
    <source>
        <strain evidence="9">KCTC 12710</strain>
    </source>
</reference>
<dbReference type="SUPFAM" id="SSF88659">
    <property type="entry name" value="Sigma3 and sigma4 domains of RNA polymerase sigma factors"/>
    <property type="match status" value="1"/>
</dbReference>
<name>A0A918RF44_9FLAO</name>
<dbReference type="GO" id="GO:0006352">
    <property type="term" value="P:DNA-templated transcription initiation"/>
    <property type="evidence" value="ECO:0007669"/>
    <property type="project" value="InterPro"/>
</dbReference>
<evidence type="ECO:0000313" key="9">
    <source>
        <dbReference type="EMBL" id="GGZ94313.1"/>
    </source>
</evidence>
<reference evidence="9" key="2">
    <citation type="submission" date="2020-09" db="EMBL/GenBank/DDBJ databases">
        <authorList>
            <person name="Sun Q."/>
            <person name="Kim S."/>
        </authorList>
    </citation>
    <scope>NUCLEOTIDE SEQUENCE</scope>
    <source>
        <strain evidence="9">KCTC 12710</strain>
    </source>
</reference>
<evidence type="ECO:0000259" key="7">
    <source>
        <dbReference type="Pfam" id="PF04542"/>
    </source>
</evidence>
<keyword evidence="5 6" id="KW-0804">Transcription</keyword>
<dbReference type="SUPFAM" id="SSF88946">
    <property type="entry name" value="Sigma2 domain of RNA polymerase sigma factors"/>
    <property type="match status" value="1"/>
</dbReference>
<dbReference type="InterPro" id="IPR014284">
    <property type="entry name" value="RNA_pol_sigma-70_dom"/>
</dbReference>
<evidence type="ECO:0000259" key="8">
    <source>
        <dbReference type="Pfam" id="PF08281"/>
    </source>
</evidence>
<dbReference type="InterPro" id="IPR000838">
    <property type="entry name" value="RNA_pol_sigma70_ECF_CS"/>
</dbReference>
<protein>
    <recommendedName>
        <fullName evidence="6">RNA polymerase sigma factor</fullName>
    </recommendedName>
</protein>
<feature type="domain" description="RNA polymerase sigma factor 70 region 4 type 2" evidence="8">
    <location>
        <begin position="115"/>
        <end position="166"/>
    </location>
</feature>
<evidence type="ECO:0000256" key="6">
    <source>
        <dbReference type="RuleBase" id="RU000716"/>
    </source>
</evidence>
<dbReference type="EMBL" id="BMWZ01000014">
    <property type="protein sequence ID" value="GGZ94313.1"/>
    <property type="molecule type" value="Genomic_DNA"/>
</dbReference>
<evidence type="ECO:0000256" key="4">
    <source>
        <dbReference type="ARBA" id="ARBA00023125"/>
    </source>
</evidence>
<evidence type="ECO:0000313" key="10">
    <source>
        <dbReference type="Proteomes" id="UP000636004"/>
    </source>
</evidence>
<keyword evidence="4 6" id="KW-0238">DNA-binding</keyword>
<dbReference type="PANTHER" id="PTHR43133">
    <property type="entry name" value="RNA POLYMERASE ECF-TYPE SIGMA FACTO"/>
    <property type="match status" value="1"/>
</dbReference>
<dbReference type="Gene3D" id="1.10.10.10">
    <property type="entry name" value="Winged helix-like DNA-binding domain superfamily/Winged helix DNA-binding domain"/>
    <property type="match status" value="1"/>
</dbReference>
<dbReference type="Pfam" id="PF04542">
    <property type="entry name" value="Sigma70_r2"/>
    <property type="match status" value="1"/>
</dbReference>
<organism evidence="9 10">
    <name type="scientific">Algibacter mikhailovii</name>
    <dbReference type="NCBI Taxonomy" id="425498"/>
    <lineage>
        <taxon>Bacteria</taxon>
        <taxon>Pseudomonadati</taxon>
        <taxon>Bacteroidota</taxon>
        <taxon>Flavobacteriia</taxon>
        <taxon>Flavobacteriales</taxon>
        <taxon>Flavobacteriaceae</taxon>
        <taxon>Algibacter</taxon>
    </lineage>
</organism>
<evidence type="ECO:0000256" key="5">
    <source>
        <dbReference type="ARBA" id="ARBA00023163"/>
    </source>
</evidence>
<keyword evidence="3 6" id="KW-0731">Sigma factor</keyword>
<keyword evidence="10" id="KW-1185">Reference proteome</keyword>
<gene>
    <name evidence="9" type="ORF">GCM10007028_35800</name>
</gene>
<dbReference type="GO" id="GO:0003677">
    <property type="term" value="F:DNA binding"/>
    <property type="evidence" value="ECO:0007669"/>
    <property type="project" value="UniProtKB-KW"/>
</dbReference>
<comment type="similarity">
    <text evidence="1 6">Belongs to the sigma-70 factor family. ECF subfamily.</text>
</comment>
<dbReference type="RefSeq" id="WP_189362817.1">
    <property type="nucleotide sequence ID" value="NZ_BMWZ01000014.1"/>
</dbReference>
<keyword evidence="2 6" id="KW-0805">Transcription regulation</keyword>
<evidence type="ECO:0000256" key="2">
    <source>
        <dbReference type="ARBA" id="ARBA00023015"/>
    </source>
</evidence>
<dbReference type="InterPro" id="IPR039425">
    <property type="entry name" value="RNA_pol_sigma-70-like"/>
</dbReference>
<feature type="domain" description="RNA polymerase sigma-70 region 2" evidence="7">
    <location>
        <begin position="22"/>
        <end position="87"/>
    </location>
</feature>
<dbReference type="InterPro" id="IPR036388">
    <property type="entry name" value="WH-like_DNA-bd_sf"/>
</dbReference>
<dbReference type="Gene3D" id="1.10.1740.10">
    <property type="match status" value="1"/>
</dbReference>
<dbReference type="Proteomes" id="UP000636004">
    <property type="component" value="Unassembled WGS sequence"/>
</dbReference>
<sequence length="177" mass="21129">MEDEYIERVLSGDTEAFRYFLNTYKDMAFNIAVSIVKDDQYAEEIVQDSFMNAYNGLKSFNRTAKFKSWFYRIIVNESFQKLKKLKRELKVEYVAELHNETNFELNSETKSDKLVQIEKIMKSLNSNERLAINLFYLEEYSLKEIVNITGWKMAHTKVILHRARKSIRFHIESKNNK</sequence>
<dbReference type="NCBIfam" id="TIGR02937">
    <property type="entry name" value="sigma70-ECF"/>
    <property type="match status" value="1"/>
</dbReference>
<dbReference type="AlphaFoldDB" id="A0A918RF44"/>
<dbReference type="InterPro" id="IPR013324">
    <property type="entry name" value="RNA_pol_sigma_r3/r4-like"/>
</dbReference>
<evidence type="ECO:0000256" key="1">
    <source>
        <dbReference type="ARBA" id="ARBA00010641"/>
    </source>
</evidence>
<accession>A0A918RF44</accession>
<dbReference type="Pfam" id="PF08281">
    <property type="entry name" value="Sigma70_r4_2"/>
    <property type="match status" value="1"/>
</dbReference>
<comment type="caution">
    <text evidence="9">The sequence shown here is derived from an EMBL/GenBank/DDBJ whole genome shotgun (WGS) entry which is preliminary data.</text>
</comment>
<proteinExistence type="inferred from homology"/>
<dbReference type="CDD" id="cd06171">
    <property type="entry name" value="Sigma70_r4"/>
    <property type="match status" value="1"/>
</dbReference>
<dbReference type="PROSITE" id="PS01063">
    <property type="entry name" value="SIGMA70_ECF"/>
    <property type="match status" value="1"/>
</dbReference>